<keyword evidence="1" id="KW-0732">Signal</keyword>
<evidence type="ECO:0000313" key="2">
    <source>
        <dbReference type="EMBL" id="POZ56346.1"/>
    </source>
</evidence>
<evidence type="ECO:0000313" key="3">
    <source>
        <dbReference type="Proteomes" id="UP000237319"/>
    </source>
</evidence>
<keyword evidence="3" id="KW-1185">Reference proteome</keyword>
<dbReference type="AlphaFoldDB" id="A0A2S5CZW4"/>
<accession>A0A2S5CZW4</accession>
<proteinExistence type="predicted"/>
<dbReference type="Proteomes" id="UP000237319">
    <property type="component" value="Unassembled WGS sequence"/>
</dbReference>
<sequence>MIKLKKIFLILIVSISAIASQFIGAEQIFADTLSEETVNDSILFDDIQYPTLDPSTIINLDENPNYFEDPINSRAISCGYKSYEKTSASGSKILLYGDSPTFGYCHIKDRHMQITGMDDLTIGNASQFWGSYSALGMMDLVMQVVDGTTVLKPTNDPNRKTKQTYISLESNNVLVVLHKGSDWAGYGKYDWVVISAYPVFVPNHAR</sequence>
<evidence type="ECO:0000256" key="1">
    <source>
        <dbReference type="SAM" id="SignalP"/>
    </source>
</evidence>
<dbReference type="EMBL" id="PGLV01000001">
    <property type="protein sequence ID" value="POZ56346.1"/>
    <property type="molecule type" value="Genomic_DNA"/>
</dbReference>
<name>A0A2S5CZW4_LYSSH</name>
<feature type="signal peptide" evidence="1">
    <location>
        <begin position="1"/>
        <end position="19"/>
    </location>
</feature>
<dbReference type="RefSeq" id="WP_103976521.1">
    <property type="nucleotide sequence ID" value="NZ_CP194323.1"/>
</dbReference>
<protein>
    <submittedName>
        <fullName evidence="2">Uncharacterized protein</fullName>
    </submittedName>
</protein>
<organism evidence="2 3">
    <name type="scientific">Lysinibacillus sphaericus</name>
    <name type="common">Bacillus sphaericus</name>
    <dbReference type="NCBI Taxonomy" id="1421"/>
    <lineage>
        <taxon>Bacteria</taxon>
        <taxon>Bacillati</taxon>
        <taxon>Bacillota</taxon>
        <taxon>Bacilli</taxon>
        <taxon>Bacillales</taxon>
        <taxon>Bacillaceae</taxon>
        <taxon>Lysinibacillus</taxon>
    </lineage>
</organism>
<comment type="caution">
    <text evidence="2">The sequence shown here is derived from an EMBL/GenBank/DDBJ whole genome shotgun (WGS) entry which is preliminary data.</text>
</comment>
<reference evidence="2 3" key="1">
    <citation type="submission" date="2017-11" db="EMBL/GenBank/DDBJ databases">
        <title>Genome sequence of Lysinibacillus sphaericus, a lignin-degrading bacteria isolated from municipal solid waste soil.</title>
        <authorList>
            <person name="Persinoti G.F."/>
            <person name="Paixao D.A."/>
            <person name="Bugg T.D."/>
            <person name="Squina F.M."/>
        </authorList>
    </citation>
    <scope>NUCLEOTIDE SEQUENCE [LARGE SCALE GENOMIC DNA]</scope>
    <source>
        <strain evidence="2 3">A1</strain>
    </source>
</reference>
<gene>
    <name evidence="2" type="ORF">LYSIN_01129</name>
</gene>
<feature type="chain" id="PRO_5038749507" evidence="1">
    <location>
        <begin position="20"/>
        <end position="206"/>
    </location>
</feature>